<evidence type="ECO:0000313" key="13">
    <source>
        <dbReference type="Ensembl" id="ENSPNAP00000016744.1"/>
    </source>
</evidence>
<dbReference type="PROSITE" id="PS50240">
    <property type="entry name" value="TRYPSIN_DOM"/>
    <property type="match status" value="1"/>
</dbReference>
<dbReference type="InterPro" id="IPR001254">
    <property type="entry name" value="Trypsin_dom"/>
</dbReference>
<dbReference type="PROSITE" id="PS00135">
    <property type="entry name" value="TRYPSIN_SER"/>
    <property type="match status" value="1"/>
</dbReference>
<dbReference type="Gene3D" id="3.10.250.10">
    <property type="entry name" value="SRCR-like domain"/>
    <property type="match status" value="1"/>
</dbReference>
<dbReference type="SMART" id="SM00192">
    <property type="entry name" value="LDLa"/>
    <property type="match status" value="1"/>
</dbReference>
<keyword evidence="1 8" id="KW-0645">Protease</keyword>
<evidence type="ECO:0000313" key="14">
    <source>
        <dbReference type="Proteomes" id="UP001501920"/>
    </source>
</evidence>
<evidence type="ECO:0000256" key="8">
    <source>
        <dbReference type="RuleBase" id="RU363034"/>
    </source>
</evidence>
<feature type="disulfide bond" evidence="6">
    <location>
        <begin position="92"/>
        <end position="107"/>
    </location>
</feature>
<dbReference type="GO" id="GO:0006508">
    <property type="term" value="P:proteolysis"/>
    <property type="evidence" value="ECO:0007669"/>
    <property type="project" value="UniProtKB-KW"/>
</dbReference>
<dbReference type="SMART" id="SM00020">
    <property type="entry name" value="Tryp_SPc"/>
    <property type="match status" value="1"/>
</dbReference>
<sequence length="456" mass="49586">MTTDTPVAEESQTPLNPKPRVVVRPGRHRKPMSATTPQRNTRATWKKVITVLCVVVILAFLAVAAYFIQQLIQSKYFFCSKSVKFIPLQQACDGKQDCTDGEDESTCVTHFMDNSSFPIRLFSNLSVLQIYSASENKWGSVCAEGWTQQHTQAACQQLGYTVNPSYTTVQLDDVSSELKMVFYAVGPYSMQSIQSQISNKKTCSSGSVVTLSCSDCGPEAPESRIVGGQSALIENWPWQVSLQQNGQHTCGGSLVSPNWVVTAAHCFNSMGEVSRWRVMAGKTYFSSLGGSSVDKIIVNKNYNAPRNDYDIAMMKLSKPLTIGGSVKPVCLPPHNLGLTGGAPLVVTGWGNLQEDGKLSSDLQKANIPLISQAQCASPVVYGNSITSRMLCAGYLNGKVDACQGDSGGPLVYFGRQWMLVGVVSWGVGCARQGRPGVYTNVDQMLNWVYSVMEQTS</sequence>
<dbReference type="Proteomes" id="UP001501920">
    <property type="component" value="Chromosome 17"/>
</dbReference>
<evidence type="ECO:0008006" key="15">
    <source>
        <dbReference type="Google" id="ProtNLM"/>
    </source>
</evidence>
<dbReference type="RefSeq" id="XP_017564378.1">
    <property type="nucleotide sequence ID" value="XM_017708889.2"/>
</dbReference>
<dbReference type="InterPro" id="IPR043504">
    <property type="entry name" value="Peptidase_S1_PA_chymotrypsin"/>
</dbReference>
<dbReference type="PROSITE" id="PS00134">
    <property type="entry name" value="TRYPSIN_HIS"/>
    <property type="match status" value="1"/>
</dbReference>
<keyword evidence="10" id="KW-0812">Transmembrane</keyword>
<dbReference type="Pfam" id="PF00089">
    <property type="entry name" value="Trypsin"/>
    <property type="match status" value="1"/>
</dbReference>
<evidence type="ECO:0000256" key="4">
    <source>
        <dbReference type="ARBA" id="ARBA00023157"/>
    </source>
</evidence>
<evidence type="ECO:0000256" key="2">
    <source>
        <dbReference type="ARBA" id="ARBA00022801"/>
    </source>
</evidence>
<reference evidence="13" key="2">
    <citation type="submission" date="2025-08" db="UniProtKB">
        <authorList>
            <consortium name="Ensembl"/>
        </authorList>
    </citation>
    <scope>IDENTIFICATION</scope>
</reference>
<dbReference type="PROSITE" id="PS50287">
    <property type="entry name" value="SRCR_2"/>
    <property type="match status" value="1"/>
</dbReference>
<organism evidence="13 14">
    <name type="scientific">Pygocentrus nattereri</name>
    <name type="common">Red-bellied piranha</name>
    <dbReference type="NCBI Taxonomy" id="42514"/>
    <lineage>
        <taxon>Eukaryota</taxon>
        <taxon>Metazoa</taxon>
        <taxon>Chordata</taxon>
        <taxon>Craniata</taxon>
        <taxon>Vertebrata</taxon>
        <taxon>Euteleostomi</taxon>
        <taxon>Actinopterygii</taxon>
        <taxon>Neopterygii</taxon>
        <taxon>Teleostei</taxon>
        <taxon>Ostariophysi</taxon>
        <taxon>Characiformes</taxon>
        <taxon>Characoidei</taxon>
        <taxon>Pygocentrus</taxon>
    </lineage>
</organism>
<keyword evidence="2 8" id="KW-0378">Hydrolase</keyword>
<keyword evidence="10" id="KW-0472">Membrane</keyword>
<dbReference type="InterPro" id="IPR001190">
    <property type="entry name" value="SRCR"/>
</dbReference>
<dbReference type="SUPFAM" id="SSF50494">
    <property type="entry name" value="Trypsin-like serine proteases"/>
    <property type="match status" value="1"/>
</dbReference>
<evidence type="ECO:0000256" key="10">
    <source>
        <dbReference type="SAM" id="Phobius"/>
    </source>
</evidence>
<dbReference type="FunFam" id="2.40.10.10:FF:000003">
    <property type="entry name" value="Transmembrane serine protease 3"/>
    <property type="match status" value="1"/>
</dbReference>
<evidence type="ECO:0000256" key="3">
    <source>
        <dbReference type="ARBA" id="ARBA00022825"/>
    </source>
</evidence>
<accession>A0A3B4D1J7</accession>
<dbReference type="GO" id="GO:0004252">
    <property type="term" value="F:serine-type endopeptidase activity"/>
    <property type="evidence" value="ECO:0007669"/>
    <property type="project" value="InterPro"/>
</dbReference>
<dbReference type="InterPro" id="IPR036772">
    <property type="entry name" value="SRCR-like_dom_sf"/>
</dbReference>
<keyword evidence="4 6" id="KW-1015">Disulfide bond</keyword>
<keyword evidence="14" id="KW-1185">Reference proteome</keyword>
<proteinExistence type="predicted"/>
<protein>
    <recommendedName>
        <fullName evidence="15">Peptidase S1 domain-containing protein</fullName>
    </recommendedName>
</protein>
<dbReference type="PANTHER" id="PTHR24252:SF17">
    <property type="entry name" value="SUPPRESSOR OF TUMORIGENICITY 14 PROTEIN HOMOLOG-RELATED"/>
    <property type="match status" value="1"/>
</dbReference>
<dbReference type="Ensembl" id="ENSPNAT00000025320.2">
    <property type="protein sequence ID" value="ENSPNAP00000016744.1"/>
    <property type="gene ID" value="ENSPNAG00000022913.2"/>
</dbReference>
<dbReference type="InterPro" id="IPR018114">
    <property type="entry name" value="TRYPSIN_HIS"/>
</dbReference>
<dbReference type="SMART" id="SM00202">
    <property type="entry name" value="SR"/>
    <property type="match status" value="1"/>
</dbReference>
<dbReference type="GO" id="GO:0016020">
    <property type="term" value="C:membrane"/>
    <property type="evidence" value="ECO:0007669"/>
    <property type="project" value="InterPro"/>
</dbReference>
<dbReference type="CDD" id="cd00190">
    <property type="entry name" value="Tryp_SPc"/>
    <property type="match status" value="1"/>
</dbReference>
<dbReference type="Gene3D" id="2.40.10.10">
    <property type="entry name" value="Trypsin-like serine proteases"/>
    <property type="match status" value="2"/>
</dbReference>
<dbReference type="Gene3D" id="4.10.400.10">
    <property type="entry name" value="Low-density Lipoprotein Receptor"/>
    <property type="match status" value="1"/>
</dbReference>
<evidence type="ECO:0000256" key="6">
    <source>
        <dbReference type="PROSITE-ProRule" id="PRU00124"/>
    </source>
</evidence>
<dbReference type="InterPro" id="IPR002172">
    <property type="entry name" value="LDrepeatLR_classA_rpt"/>
</dbReference>
<dbReference type="PROSITE" id="PS50068">
    <property type="entry name" value="LDLRA_2"/>
    <property type="match status" value="1"/>
</dbReference>
<evidence type="ECO:0000256" key="5">
    <source>
        <dbReference type="ARBA" id="ARBA00023180"/>
    </source>
</evidence>
<dbReference type="PANTHER" id="PTHR24252">
    <property type="entry name" value="ACROSIN-RELATED"/>
    <property type="match status" value="1"/>
</dbReference>
<comment type="caution">
    <text evidence="7">Lacks conserved residue(s) required for the propagation of feature annotation.</text>
</comment>
<dbReference type="GeneTree" id="ENSGT00940000155207"/>
<dbReference type="SUPFAM" id="SSF57424">
    <property type="entry name" value="LDL receptor-like module"/>
    <property type="match status" value="1"/>
</dbReference>
<dbReference type="SUPFAM" id="SSF56487">
    <property type="entry name" value="SRCR-like"/>
    <property type="match status" value="1"/>
</dbReference>
<evidence type="ECO:0000259" key="12">
    <source>
        <dbReference type="PROSITE" id="PS50287"/>
    </source>
</evidence>
<reference evidence="13 14" key="1">
    <citation type="submission" date="2020-10" db="EMBL/GenBank/DDBJ databases">
        <title>Pygocentrus nattereri (red-bellied piranha) genome, fPygNat1, primary haplotype.</title>
        <authorList>
            <person name="Myers G."/>
            <person name="Meyer A."/>
            <person name="Karagic N."/>
            <person name="Pippel M."/>
            <person name="Winkler S."/>
            <person name="Tracey A."/>
            <person name="Wood J."/>
            <person name="Formenti G."/>
            <person name="Howe K."/>
            <person name="Fedrigo O."/>
            <person name="Jarvis E.D."/>
        </authorList>
    </citation>
    <scope>NUCLEOTIDE SEQUENCE [LARGE SCALE GENOMIC DNA]</scope>
</reference>
<keyword evidence="3 8" id="KW-0720">Serine protease</keyword>
<reference evidence="13" key="3">
    <citation type="submission" date="2025-09" db="UniProtKB">
        <authorList>
            <consortium name="Ensembl"/>
        </authorList>
    </citation>
    <scope>IDENTIFICATION</scope>
</reference>
<dbReference type="CDD" id="cd00112">
    <property type="entry name" value="LDLa"/>
    <property type="match status" value="1"/>
</dbReference>
<feature type="compositionally biased region" description="Polar residues" evidence="9">
    <location>
        <begin position="1"/>
        <end position="15"/>
    </location>
</feature>
<dbReference type="AlphaFoldDB" id="A0A3B4D1J7"/>
<dbReference type="InterPro" id="IPR036055">
    <property type="entry name" value="LDL_receptor-like_sf"/>
</dbReference>
<dbReference type="Pfam" id="PF00057">
    <property type="entry name" value="Ldl_recept_a"/>
    <property type="match status" value="1"/>
</dbReference>
<dbReference type="STRING" id="42514.ENSPNAP00000016744"/>
<feature type="domain" description="Peptidase S1" evidence="11">
    <location>
        <begin position="225"/>
        <end position="453"/>
    </location>
</feature>
<dbReference type="InterPro" id="IPR001314">
    <property type="entry name" value="Peptidase_S1A"/>
</dbReference>
<dbReference type="OrthoDB" id="6380398at2759"/>
<dbReference type="RefSeq" id="XP_017564377.1">
    <property type="nucleotide sequence ID" value="XM_017708888.2"/>
</dbReference>
<keyword evidence="10" id="KW-1133">Transmembrane helix</keyword>
<dbReference type="InterPro" id="IPR033116">
    <property type="entry name" value="TRYPSIN_SER"/>
</dbReference>
<name>A0A3B4D1J7_PYGNA</name>
<evidence type="ECO:0000259" key="11">
    <source>
        <dbReference type="PROSITE" id="PS50240"/>
    </source>
</evidence>
<evidence type="ECO:0000256" key="9">
    <source>
        <dbReference type="SAM" id="MobiDB-lite"/>
    </source>
</evidence>
<dbReference type="CTD" id="777630"/>
<dbReference type="Pfam" id="PF15494">
    <property type="entry name" value="SRCR_2"/>
    <property type="match status" value="1"/>
</dbReference>
<dbReference type="GeneID" id="108433981"/>
<dbReference type="PRINTS" id="PR00722">
    <property type="entry name" value="CHYMOTRYPSIN"/>
</dbReference>
<dbReference type="InterPro" id="IPR009003">
    <property type="entry name" value="Peptidase_S1_PA"/>
</dbReference>
<feature type="region of interest" description="Disordered" evidence="9">
    <location>
        <begin position="1"/>
        <end position="39"/>
    </location>
</feature>
<evidence type="ECO:0000256" key="1">
    <source>
        <dbReference type="ARBA" id="ARBA00022670"/>
    </source>
</evidence>
<feature type="transmembrane region" description="Helical" evidence="10">
    <location>
        <begin position="48"/>
        <end position="68"/>
    </location>
</feature>
<dbReference type="OMA" id="GNWASAC"/>
<keyword evidence="5" id="KW-0325">Glycoprotein</keyword>
<feature type="domain" description="SRCR" evidence="12">
    <location>
        <begin position="109"/>
        <end position="214"/>
    </location>
</feature>
<evidence type="ECO:0000256" key="7">
    <source>
        <dbReference type="PROSITE-ProRule" id="PRU00196"/>
    </source>
</evidence>